<proteinExistence type="predicted"/>
<name>A0A6J4U8W6_9BACT</name>
<dbReference type="EMBL" id="CADCWI010000022">
    <property type="protein sequence ID" value="CAA9544126.1"/>
    <property type="molecule type" value="Genomic_DNA"/>
</dbReference>
<feature type="non-terminal residue" evidence="1">
    <location>
        <position position="82"/>
    </location>
</feature>
<accession>A0A6J4U8W6</accession>
<organism evidence="1">
    <name type="scientific">uncultured Thermomicrobiales bacterium</name>
    <dbReference type="NCBI Taxonomy" id="1645740"/>
    <lineage>
        <taxon>Bacteria</taxon>
        <taxon>Pseudomonadati</taxon>
        <taxon>Thermomicrobiota</taxon>
        <taxon>Thermomicrobia</taxon>
        <taxon>Thermomicrobiales</taxon>
        <taxon>environmental samples</taxon>
    </lineage>
</organism>
<sequence length="82" mass="7998">AAIELDAKAGWLSHSARADPDSAPAELGTCLRLHPLLGFSHSAGMGAPRGIPAGCLAWLDGAEPSGGSVQPACPAASAPGAL</sequence>
<feature type="non-terminal residue" evidence="1">
    <location>
        <position position="1"/>
    </location>
</feature>
<evidence type="ECO:0000313" key="1">
    <source>
        <dbReference type="EMBL" id="CAA9544126.1"/>
    </source>
</evidence>
<dbReference type="AlphaFoldDB" id="A0A6J4U8W6"/>
<reference evidence="1" key="1">
    <citation type="submission" date="2020-02" db="EMBL/GenBank/DDBJ databases">
        <authorList>
            <person name="Meier V. D."/>
        </authorList>
    </citation>
    <scope>NUCLEOTIDE SEQUENCE</scope>
    <source>
        <strain evidence="1">AVDCRST_MAG43</strain>
    </source>
</reference>
<gene>
    <name evidence="1" type="ORF">AVDCRST_MAG43-425</name>
</gene>
<protein>
    <submittedName>
        <fullName evidence="1">Uncharacterized protein</fullName>
    </submittedName>
</protein>